<comment type="subcellular location">
    <subcellularLocation>
        <location evidence="1">Secreted</location>
    </subcellularLocation>
</comment>
<dbReference type="SUPFAM" id="SSF51120">
    <property type="entry name" value="beta-Roll"/>
    <property type="match status" value="1"/>
</dbReference>
<gene>
    <name evidence="6" type="ORF">SAMN05444171_2081</name>
</gene>
<dbReference type="EMBL" id="FNTI01000001">
    <property type="protein sequence ID" value="SEC71005.1"/>
    <property type="molecule type" value="Genomic_DNA"/>
</dbReference>
<keyword evidence="2" id="KW-0964">Secreted</keyword>
<proteinExistence type="predicted"/>
<dbReference type="Pfam" id="PF08548">
    <property type="entry name" value="Peptidase_M10_C"/>
    <property type="match status" value="1"/>
</dbReference>
<evidence type="ECO:0000259" key="5">
    <source>
        <dbReference type="Pfam" id="PF19077"/>
    </source>
</evidence>
<dbReference type="InterPro" id="IPR013858">
    <property type="entry name" value="Peptidase_M10B_C"/>
</dbReference>
<evidence type="ECO:0000256" key="1">
    <source>
        <dbReference type="ARBA" id="ARBA00004613"/>
    </source>
</evidence>
<dbReference type="Gene3D" id="2.60.40.10">
    <property type="entry name" value="Immunoglobulins"/>
    <property type="match status" value="2"/>
</dbReference>
<keyword evidence="3" id="KW-0677">Repeat</keyword>
<sequence>MALGKPKQENFGTTLGTTPGLSYSAGEVEANVASGVEFGGACMAAVGKLPQVIGNIQTAIGCGTIRRASGIAVQVMVGDPVCQGDVIETAADGRIEIRFIDGTVFNLSRDARMVLSEFARDSNGILQSALFAVTRGTFAFTAGRLAKTGSLTVDTPVGSIRSRAQGAGIGILSFAALIFSFMKEAQAADPNVTFLDDDTVTYKDLEHGVFELITKEAIPRHIIVEDPGETIVLSRRGSSVSVSEVANSPTRMQELQAAQQDVLANFAKGLGPTGSSTPPFVNPQQLLQPINFIQTDPTHPQNSLFSLEPAVFAAPEVLIIRPTLAITSIGGQINVAEDDIINAAKADAGVEITGATSGVEDGQIVKVSIIDGSNHVAYSGTATVNGGSWSIALSPAEAKALADGIYTLTAEVSNATGHSADASQPIRVDETPPTIAIDPVARNNVVNADTASAGFVIVGTTSDAENGQPVTVRIVDGSGHVVDTFVTTLTNNTWSISVTSTEARLLHDGSYTVTADVSDSAGNTALEATQAITVDETLPAVTWLPPAESGIEGAAIALGTITAIANSLPGHSNSVQSLVVSSIPVGAVLTDGTNSFVAASGSTSVDVKSWTLSSLEITPPNDTNFTLSVTATDQDANTASTSELVTAAPLAPTLNPVAAQGNENTAIALDLGATARSLLGANGDASPNSLAALLVSDIPVGATLSDGTGLPGHSFTATAGNTVQDVASWNLSSLTITPPTEFEGSFTLTIAATERDSEGDLSATTTATTVVTVAPVAEPPTATGPPTLTLNEDATGVAVAGVSVGPLAEDTDDTVSATLTVSHGTLHVSGTSGVTVSGDDSAALTLSGNAAAVNTLLAGLTYTPTTEYEGSDTLVLSVTSSDGASTYPAPAKASTAIEIRDEDDDGDSARVLLTVAPGTSALNPVAGATETVNGSGSLTGTASALSASQTFTSSPATGAAGNGTSPMTATGVWAYAPDNNSVVNPLNTGGTLANMIIAGLGADLLKGGNGSDTAVHSPVAVTDAAQFDTITDFVSGSDKIDLTAFGSLASAILALTSASTSVPAHTIAWLSDSKANQALVYVNPTDHTLSIGDSGLVAIHLPGVADVHLSDFVLTTTTATIVAPASDPIDHAATPQDDATIVATTTAADASDTKVSNDALFADGDGTAQTTRIHHSFDTIRDNIDAIDDAKSAGFAVGWMPPTENSVDGPAIAQPSGLSIQLTHVAMVALMQPSFAFDQKPVFDNAKPMAIDQGAAMAPASGDYGAAKPNDIPASTDPHEDAAVTHGLLAISKGAESPDTPGDSFHFKNDISSPKGSGLIGVAELGQIPASIVHHEDGAVTQLSPAISVGAPAIELPSPGQHPDHHLVPDHAPRAFVAHLPHDLIV</sequence>
<name>A0A1H4UQH8_9BRAD</name>
<organism evidence="6 7">
    <name type="scientific">Bradyrhizobium lablabi</name>
    <dbReference type="NCBI Taxonomy" id="722472"/>
    <lineage>
        <taxon>Bacteria</taxon>
        <taxon>Pseudomonadati</taxon>
        <taxon>Pseudomonadota</taxon>
        <taxon>Alphaproteobacteria</taxon>
        <taxon>Hyphomicrobiales</taxon>
        <taxon>Nitrobacteraceae</taxon>
        <taxon>Bradyrhizobium</taxon>
    </lineage>
</organism>
<dbReference type="Gene3D" id="2.150.10.10">
    <property type="entry name" value="Serralysin-like metalloprotease, C-terminal"/>
    <property type="match status" value="1"/>
</dbReference>
<evidence type="ECO:0000313" key="7">
    <source>
        <dbReference type="Proteomes" id="UP000183208"/>
    </source>
</evidence>
<evidence type="ECO:0000256" key="2">
    <source>
        <dbReference type="ARBA" id="ARBA00022525"/>
    </source>
</evidence>
<dbReference type="InterPro" id="IPR011049">
    <property type="entry name" value="Serralysin-like_metalloprot_C"/>
</dbReference>
<evidence type="ECO:0000313" key="6">
    <source>
        <dbReference type="EMBL" id="SEC71005.1"/>
    </source>
</evidence>
<dbReference type="OrthoDB" id="6756629at2"/>
<evidence type="ECO:0000259" key="4">
    <source>
        <dbReference type="Pfam" id="PF08548"/>
    </source>
</evidence>
<dbReference type="GO" id="GO:0005509">
    <property type="term" value="F:calcium ion binding"/>
    <property type="evidence" value="ECO:0007669"/>
    <property type="project" value="InterPro"/>
</dbReference>
<dbReference type="InterPro" id="IPR013783">
    <property type="entry name" value="Ig-like_fold"/>
</dbReference>
<dbReference type="InterPro" id="IPR044016">
    <property type="entry name" value="Big_13"/>
</dbReference>
<dbReference type="GO" id="GO:0005615">
    <property type="term" value="C:extracellular space"/>
    <property type="evidence" value="ECO:0007669"/>
    <property type="project" value="InterPro"/>
</dbReference>
<reference evidence="6 7" key="1">
    <citation type="submission" date="2016-10" db="EMBL/GenBank/DDBJ databases">
        <authorList>
            <person name="de Groot N.N."/>
        </authorList>
    </citation>
    <scope>NUCLEOTIDE SEQUENCE [LARGE SCALE GENOMIC DNA]</scope>
    <source>
        <strain evidence="6 7">GAS522</strain>
    </source>
</reference>
<dbReference type="RefSeq" id="WP_143039673.1">
    <property type="nucleotide sequence ID" value="NZ_FNTI01000001.1"/>
</dbReference>
<protein>
    <submittedName>
        <fullName evidence="6">FecR family protein</fullName>
    </submittedName>
</protein>
<dbReference type="Pfam" id="PF19077">
    <property type="entry name" value="Big_13"/>
    <property type="match status" value="1"/>
</dbReference>
<feature type="domain" description="Bacterial Ig-like" evidence="5">
    <location>
        <begin position="464"/>
        <end position="535"/>
    </location>
</feature>
<feature type="domain" description="Peptidase M10 serralysin C-terminal" evidence="4">
    <location>
        <begin position="996"/>
        <end position="1077"/>
    </location>
</feature>
<dbReference type="NCBIfam" id="NF033510">
    <property type="entry name" value="Ca_tandemer"/>
    <property type="match status" value="2"/>
</dbReference>
<evidence type="ECO:0000256" key="3">
    <source>
        <dbReference type="ARBA" id="ARBA00022737"/>
    </source>
</evidence>
<accession>A0A1H4UQH8</accession>
<dbReference type="Proteomes" id="UP000183208">
    <property type="component" value="Unassembled WGS sequence"/>
</dbReference>